<dbReference type="KEGG" id="plei:Q9312_10870"/>
<name>A0AA51RQF8_9GAMM</name>
<evidence type="ECO:0000313" key="1">
    <source>
        <dbReference type="EMBL" id="WMS85716.1"/>
    </source>
</evidence>
<reference evidence="1 2" key="1">
    <citation type="submission" date="2023-08" db="EMBL/GenBank/DDBJ databases">
        <title>Pleionea litopenaei sp. nov., isolated from stomach of juvenile Litopenaeus vannamei.</title>
        <authorList>
            <person name="Rho A.M."/>
            <person name="Hwang C.Y."/>
        </authorList>
    </citation>
    <scope>NUCLEOTIDE SEQUENCE [LARGE SCALE GENOMIC DNA]</scope>
    <source>
        <strain evidence="1 2">HL-JVS1</strain>
    </source>
</reference>
<dbReference type="InterPro" id="IPR007396">
    <property type="entry name" value="TR_PAI2-type"/>
</dbReference>
<dbReference type="InterPro" id="IPR012349">
    <property type="entry name" value="Split_barrel_FMN-bd"/>
</dbReference>
<gene>
    <name evidence="1" type="ORF">Q9312_10870</name>
</gene>
<dbReference type="RefSeq" id="WP_309200869.1">
    <property type="nucleotide sequence ID" value="NZ_CP133548.1"/>
</dbReference>
<dbReference type="PIRSF" id="PIRSF010372">
    <property type="entry name" value="PaiB"/>
    <property type="match status" value="1"/>
</dbReference>
<sequence length="191" mass="21738">MITPNHWRMPESRHRRFIKDYPFATLFGPNQVVDHLPLHLDHEGQRLIGHCAKVNALWQTCHQAAVTAVFHGPHAYIPAHAYDTQPAVPTWNYAVLHVTGRFSALDEQATWSIIQSMHAQFESNISQEEEQFQKNMLNGIVGFEIAIDAIVGKEKLGQHRKAVDQQAVLSHLKNSKATQAKDLVEYMDRTL</sequence>
<dbReference type="Pfam" id="PF04299">
    <property type="entry name" value="FMN_bind_2"/>
    <property type="match status" value="1"/>
</dbReference>
<dbReference type="Proteomes" id="UP001239782">
    <property type="component" value="Chromosome"/>
</dbReference>
<proteinExistence type="predicted"/>
<dbReference type="EMBL" id="CP133548">
    <property type="protein sequence ID" value="WMS85716.1"/>
    <property type="molecule type" value="Genomic_DNA"/>
</dbReference>
<dbReference type="AlphaFoldDB" id="A0AA51RQF8"/>
<dbReference type="Gene3D" id="2.30.110.10">
    <property type="entry name" value="Electron Transport, Fmn-binding Protein, Chain A"/>
    <property type="match status" value="1"/>
</dbReference>
<dbReference type="PANTHER" id="PTHR35802">
    <property type="entry name" value="PROTEASE SYNTHASE AND SPORULATION PROTEIN PAI 2"/>
    <property type="match status" value="1"/>
</dbReference>
<dbReference type="PANTHER" id="PTHR35802:SF1">
    <property type="entry name" value="PROTEASE SYNTHASE AND SPORULATION PROTEIN PAI 2"/>
    <property type="match status" value="1"/>
</dbReference>
<organism evidence="1 2">
    <name type="scientific">Pleionea litopenaei</name>
    <dbReference type="NCBI Taxonomy" id="3070815"/>
    <lineage>
        <taxon>Bacteria</taxon>
        <taxon>Pseudomonadati</taxon>
        <taxon>Pseudomonadota</taxon>
        <taxon>Gammaproteobacteria</taxon>
        <taxon>Oceanospirillales</taxon>
        <taxon>Pleioneaceae</taxon>
        <taxon>Pleionea</taxon>
    </lineage>
</organism>
<evidence type="ECO:0000313" key="2">
    <source>
        <dbReference type="Proteomes" id="UP001239782"/>
    </source>
</evidence>
<accession>A0AA51RQF8</accession>
<dbReference type="SUPFAM" id="SSF50475">
    <property type="entry name" value="FMN-binding split barrel"/>
    <property type="match status" value="1"/>
</dbReference>
<protein>
    <submittedName>
        <fullName evidence="1">FMN-binding negative transcriptional regulator</fullName>
    </submittedName>
</protein>
<keyword evidence="2" id="KW-1185">Reference proteome</keyword>